<evidence type="ECO:0000313" key="6">
    <source>
        <dbReference type="EMBL" id="AZS38378.1"/>
    </source>
</evidence>
<feature type="domain" description="HTH lysR-type" evidence="5">
    <location>
        <begin position="8"/>
        <end position="60"/>
    </location>
</feature>
<name>A0A3Q9J5Q6_9MICO</name>
<organism evidence="6 7">
    <name type="scientific">Microbacterium lemovicicum</name>
    <dbReference type="NCBI Taxonomy" id="1072463"/>
    <lineage>
        <taxon>Bacteria</taxon>
        <taxon>Bacillati</taxon>
        <taxon>Actinomycetota</taxon>
        <taxon>Actinomycetes</taxon>
        <taxon>Micrococcales</taxon>
        <taxon>Microbacteriaceae</taxon>
        <taxon>Microbacterium</taxon>
    </lineage>
</organism>
<dbReference type="Gene3D" id="3.40.190.10">
    <property type="entry name" value="Periplasmic binding protein-like II"/>
    <property type="match status" value="2"/>
</dbReference>
<dbReference type="PANTHER" id="PTHR30346:SF0">
    <property type="entry name" value="HCA OPERON TRANSCRIPTIONAL ACTIVATOR HCAR"/>
    <property type="match status" value="1"/>
</dbReference>
<dbReference type="Proteomes" id="UP000276888">
    <property type="component" value="Chromosome"/>
</dbReference>
<evidence type="ECO:0000259" key="5">
    <source>
        <dbReference type="PROSITE" id="PS50931"/>
    </source>
</evidence>
<dbReference type="EMBL" id="CP031423">
    <property type="protein sequence ID" value="AZS38378.1"/>
    <property type="molecule type" value="Genomic_DNA"/>
</dbReference>
<dbReference type="RefSeq" id="WP_127096813.1">
    <property type="nucleotide sequence ID" value="NZ_CP031423.1"/>
</dbReference>
<keyword evidence="3" id="KW-0238">DNA-binding</keyword>
<dbReference type="InterPro" id="IPR000847">
    <property type="entry name" value="LysR_HTH_N"/>
</dbReference>
<proteinExistence type="inferred from homology"/>
<dbReference type="CDD" id="cd08414">
    <property type="entry name" value="PBP2_LTTR_aromatics_like"/>
    <property type="match status" value="1"/>
</dbReference>
<keyword evidence="4" id="KW-0804">Transcription</keyword>
<dbReference type="PRINTS" id="PR00039">
    <property type="entry name" value="HTHLYSR"/>
</dbReference>
<dbReference type="InterPro" id="IPR005119">
    <property type="entry name" value="LysR_subst-bd"/>
</dbReference>
<dbReference type="AlphaFoldDB" id="A0A3Q9J5Q6"/>
<dbReference type="GO" id="GO:0032993">
    <property type="term" value="C:protein-DNA complex"/>
    <property type="evidence" value="ECO:0007669"/>
    <property type="project" value="TreeGrafter"/>
</dbReference>
<dbReference type="GO" id="GO:0003677">
    <property type="term" value="F:DNA binding"/>
    <property type="evidence" value="ECO:0007669"/>
    <property type="project" value="UniProtKB-KW"/>
</dbReference>
<dbReference type="KEGG" id="mlv:CVS47_03034"/>
<sequence>MDSWVVALRSFLVLAEELHFARAAQRLHISPPSLSQQISRLETRVGRRLLVRSPRRVELTDAGRELRPLAASVVTAVDAVAHWSSGAPGDRPLRVGIVASGAGPLTGRILAEVAEAQPALGLELVHLGFFDVPAALGDGRVDVALAIAPVAVGPGLTSTALVHEPRVLVVRDDHPLAQRVSVGISETDDLDFVVPRSAEGDALAWWLVDPRPSGRSPRISARADGVEGLMELCAAGLGVNIATRSAATQFARPGLAYVDIADIEPATVELVTTAVPRHAAVPLFAAVAQEVARLGR</sequence>
<dbReference type="PANTHER" id="PTHR30346">
    <property type="entry name" value="TRANSCRIPTIONAL DUAL REGULATOR HCAR-RELATED"/>
    <property type="match status" value="1"/>
</dbReference>
<reference evidence="6 7" key="1">
    <citation type="submission" date="2018-08" db="EMBL/GenBank/DDBJ databases">
        <title>Microbacterium lemovicicum sp. nov., a bacterium isolated from a natural uranium-rich soil.</title>
        <authorList>
            <person name="ORTET P."/>
        </authorList>
    </citation>
    <scope>NUCLEOTIDE SEQUENCE [LARGE SCALE GENOMIC DNA]</scope>
    <source>
        <strain evidence="6 7">Viu22</strain>
    </source>
</reference>
<dbReference type="Gene3D" id="1.10.10.10">
    <property type="entry name" value="Winged helix-like DNA-binding domain superfamily/Winged helix DNA-binding domain"/>
    <property type="match status" value="1"/>
</dbReference>
<accession>A0A3Q9J5Q6</accession>
<protein>
    <submittedName>
        <fullName evidence="6">Hca operon transcriptional activator HcaR</fullName>
    </submittedName>
</protein>
<dbReference type="Pfam" id="PF03466">
    <property type="entry name" value="LysR_substrate"/>
    <property type="match status" value="1"/>
</dbReference>
<dbReference type="SUPFAM" id="SSF46785">
    <property type="entry name" value="Winged helix' DNA-binding domain"/>
    <property type="match status" value="1"/>
</dbReference>
<dbReference type="FunFam" id="1.10.10.10:FF:000001">
    <property type="entry name" value="LysR family transcriptional regulator"/>
    <property type="match status" value="1"/>
</dbReference>
<dbReference type="InterPro" id="IPR036388">
    <property type="entry name" value="WH-like_DNA-bd_sf"/>
</dbReference>
<gene>
    <name evidence="6" type="primary">hcaR_2</name>
    <name evidence="6" type="ORF">CVS47_03034</name>
</gene>
<evidence type="ECO:0000256" key="4">
    <source>
        <dbReference type="ARBA" id="ARBA00023163"/>
    </source>
</evidence>
<dbReference type="PROSITE" id="PS50931">
    <property type="entry name" value="HTH_LYSR"/>
    <property type="match status" value="1"/>
</dbReference>
<dbReference type="SUPFAM" id="SSF53850">
    <property type="entry name" value="Periplasmic binding protein-like II"/>
    <property type="match status" value="1"/>
</dbReference>
<dbReference type="OrthoDB" id="3636008at2"/>
<keyword evidence="7" id="KW-1185">Reference proteome</keyword>
<keyword evidence="2" id="KW-0805">Transcription regulation</keyword>
<evidence type="ECO:0000313" key="7">
    <source>
        <dbReference type="Proteomes" id="UP000276888"/>
    </source>
</evidence>
<evidence type="ECO:0000256" key="1">
    <source>
        <dbReference type="ARBA" id="ARBA00009437"/>
    </source>
</evidence>
<dbReference type="InterPro" id="IPR036390">
    <property type="entry name" value="WH_DNA-bd_sf"/>
</dbReference>
<dbReference type="Pfam" id="PF00126">
    <property type="entry name" value="HTH_1"/>
    <property type="match status" value="1"/>
</dbReference>
<dbReference type="GO" id="GO:0003700">
    <property type="term" value="F:DNA-binding transcription factor activity"/>
    <property type="evidence" value="ECO:0007669"/>
    <property type="project" value="InterPro"/>
</dbReference>
<evidence type="ECO:0000256" key="2">
    <source>
        <dbReference type="ARBA" id="ARBA00023015"/>
    </source>
</evidence>
<comment type="similarity">
    <text evidence="1">Belongs to the LysR transcriptional regulatory family.</text>
</comment>
<evidence type="ECO:0000256" key="3">
    <source>
        <dbReference type="ARBA" id="ARBA00023125"/>
    </source>
</evidence>